<dbReference type="InterPro" id="IPR036388">
    <property type="entry name" value="WH-like_DNA-bd_sf"/>
</dbReference>
<dbReference type="RefSeq" id="WP_265133833.1">
    <property type="nucleotide sequence ID" value="NZ_FXTX01000010.1"/>
</dbReference>
<feature type="domain" description="HTH lysR-type" evidence="1">
    <location>
        <begin position="26"/>
        <end position="84"/>
    </location>
</feature>
<organism evidence="2 3">
    <name type="scientific">Venenivibrio stagnispumantis</name>
    <dbReference type="NCBI Taxonomy" id="407998"/>
    <lineage>
        <taxon>Bacteria</taxon>
        <taxon>Pseudomonadati</taxon>
        <taxon>Aquificota</taxon>
        <taxon>Aquificia</taxon>
        <taxon>Aquificales</taxon>
        <taxon>Hydrogenothermaceae</taxon>
        <taxon>Venenivibrio</taxon>
    </lineage>
</organism>
<evidence type="ECO:0000313" key="2">
    <source>
        <dbReference type="EMBL" id="SMP13114.1"/>
    </source>
</evidence>
<dbReference type="EMBL" id="FXTX01000010">
    <property type="protein sequence ID" value="SMP13114.1"/>
    <property type="molecule type" value="Genomic_DNA"/>
</dbReference>
<dbReference type="Pfam" id="PF00126">
    <property type="entry name" value="HTH_1"/>
    <property type="match status" value="1"/>
</dbReference>
<name>A0AA45WM19_9AQUI</name>
<reference evidence="2" key="1">
    <citation type="submission" date="2017-05" db="EMBL/GenBank/DDBJ databases">
        <authorList>
            <person name="Varghese N."/>
            <person name="Submissions S."/>
        </authorList>
    </citation>
    <scope>NUCLEOTIDE SEQUENCE</scope>
    <source>
        <strain evidence="2">DSM 18763</strain>
    </source>
</reference>
<dbReference type="Gene3D" id="1.10.10.10">
    <property type="entry name" value="Winged helix-like DNA-binding domain superfamily/Winged helix DNA-binding domain"/>
    <property type="match status" value="1"/>
</dbReference>
<proteinExistence type="predicted"/>
<dbReference type="PANTHER" id="PTHR30432:SF1">
    <property type="entry name" value="DNA-BINDING TRANSCRIPTIONAL DUAL REGULATOR MODE"/>
    <property type="match status" value="1"/>
</dbReference>
<dbReference type="InterPro" id="IPR000847">
    <property type="entry name" value="LysR_HTH_N"/>
</dbReference>
<gene>
    <name evidence="2" type="ORF">SAMN06264868_11049</name>
</gene>
<dbReference type="SUPFAM" id="SSF46785">
    <property type="entry name" value="Winged helix' DNA-binding domain"/>
    <property type="match status" value="1"/>
</dbReference>
<dbReference type="InterPro" id="IPR036390">
    <property type="entry name" value="WH_DNA-bd_sf"/>
</dbReference>
<evidence type="ECO:0000313" key="3">
    <source>
        <dbReference type="Proteomes" id="UP001157947"/>
    </source>
</evidence>
<dbReference type="PANTHER" id="PTHR30432">
    <property type="entry name" value="TRANSCRIPTIONAL REGULATOR MODE"/>
    <property type="match status" value="1"/>
</dbReference>
<dbReference type="GO" id="GO:0003700">
    <property type="term" value="F:DNA-binding transcription factor activity"/>
    <property type="evidence" value="ECO:0007669"/>
    <property type="project" value="InterPro"/>
</dbReference>
<dbReference type="InterPro" id="IPR051815">
    <property type="entry name" value="Molybdate_resp_trans_reg"/>
</dbReference>
<keyword evidence="3" id="KW-1185">Reference proteome</keyword>
<dbReference type="AlphaFoldDB" id="A0AA45WM19"/>
<comment type="caution">
    <text evidence="2">The sequence shown here is derived from an EMBL/GenBank/DDBJ whole genome shotgun (WGS) entry which is preliminary data.</text>
</comment>
<protein>
    <submittedName>
        <fullName evidence="2">Molybdate transport system regulatory protein</fullName>
    </submittedName>
</protein>
<evidence type="ECO:0000259" key="1">
    <source>
        <dbReference type="Pfam" id="PF00126"/>
    </source>
</evidence>
<dbReference type="Proteomes" id="UP001157947">
    <property type="component" value="Unassembled WGS sequence"/>
</dbReference>
<accession>A0AA45WM19</accession>
<sequence>MNYKIKYKIWFEKDGEIVMGHGREELLRKIDEVGSIKKAAEELGITYKKAWEYINAMEKRLGVKLLETQRGGAKGGGSKLTKEARKILEDFKRVENEFEKLKNKLEKNG</sequence>